<accession>A0A9W3B488</accession>
<dbReference type="PANTHER" id="PTHR18945">
    <property type="entry name" value="NEUROTRANSMITTER GATED ION CHANNEL"/>
    <property type="match status" value="1"/>
</dbReference>
<dbReference type="InterPro" id="IPR006029">
    <property type="entry name" value="Neurotrans-gated_channel_TM"/>
</dbReference>
<feature type="transmembrane region" description="Helical" evidence="3">
    <location>
        <begin position="230"/>
        <end position="250"/>
    </location>
</feature>
<name>A0A9W3B488_BIOGL</name>
<keyword evidence="3" id="KW-1133">Transmembrane helix</keyword>
<evidence type="ECO:0000313" key="5">
    <source>
        <dbReference type="Proteomes" id="UP001165740"/>
    </source>
</evidence>
<evidence type="ECO:0000256" key="3">
    <source>
        <dbReference type="SAM" id="Phobius"/>
    </source>
</evidence>
<organism evidence="5 6">
    <name type="scientific">Biomphalaria glabrata</name>
    <name type="common">Bloodfluke planorb</name>
    <name type="synonym">Freshwater snail</name>
    <dbReference type="NCBI Taxonomy" id="6526"/>
    <lineage>
        <taxon>Eukaryota</taxon>
        <taxon>Metazoa</taxon>
        <taxon>Spiralia</taxon>
        <taxon>Lophotrochozoa</taxon>
        <taxon>Mollusca</taxon>
        <taxon>Gastropoda</taxon>
        <taxon>Heterobranchia</taxon>
        <taxon>Euthyneura</taxon>
        <taxon>Panpulmonata</taxon>
        <taxon>Hygrophila</taxon>
        <taxon>Lymnaeoidea</taxon>
        <taxon>Planorbidae</taxon>
        <taxon>Biomphalaria</taxon>
    </lineage>
</organism>
<protein>
    <submittedName>
        <fullName evidence="6">Neuronal acetylcholine receptor subunit beta-2-like</fullName>
    </submittedName>
</protein>
<dbReference type="GO" id="GO:0005230">
    <property type="term" value="F:extracellular ligand-gated monoatomic ion channel activity"/>
    <property type="evidence" value="ECO:0007669"/>
    <property type="project" value="InterPro"/>
</dbReference>
<dbReference type="InterPro" id="IPR036734">
    <property type="entry name" value="Neur_chan_lig-bd_sf"/>
</dbReference>
<dbReference type="CDD" id="cd19051">
    <property type="entry name" value="LGIC_TM_cation"/>
    <property type="match status" value="1"/>
</dbReference>
<dbReference type="Proteomes" id="UP001165740">
    <property type="component" value="Chromosome 8"/>
</dbReference>
<proteinExistence type="predicted"/>
<dbReference type="GO" id="GO:0004888">
    <property type="term" value="F:transmembrane signaling receptor activity"/>
    <property type="evidence" value="ECO:0007669"/>
    <property type="project" value="InterPro"/>
</dbReference>
<feature type="region of interest" description="Disordered" evidence="2">
    <location>
        <begin position="187"/>
        <end position="207"/>
    </location>
</feature>
<feature type="transmembrane region" description="Helical" evidence="3">
    <location>
        <begin position="92"/>
        <end position="113"/>
    </location>
</feature>
<dbReference type="InterPro" id="IPR038050">
    <property type="entry name" value="Neuro_actylchol_rec"/>
</dbReference>
<feature type="transmembrane region" description="Helical" evidence="3">
    <location>
        <begin position="119"/>
        <end position="150"/>
    </location>
</feature>
<feature type="transmembrane region" description="Helical" evidence="3">
    <location>
        <begin position="61"/>
        <end position="85"/>
    </location>
</feature>
<sequence>MMYSNKELQFVAASPLIERTFYSDNGEWDLKEASVNVSIVSSGNSSFSLVQLQFTIERKPMFLLLSVFLPVIFLSFLNLLVFVIPVESGMKINYGITVLLALSTFMSMVSTMIPKSSLAMAYVVFYLFAVFILSMLTVIESIGIVCLYNFHPRQTDLKDRQDEKAVLEMDRVRSVSELINSCHSKAMSNDDEFQKSTRDGSNETQTVKRVESQTSRNVLRYRLYVIGHRIDLVSLCVFTIVWLSMTFAVFSRISYL</sequence>
<keyword evidence="3" id="KW-0472">Membrane</keyword>
<keyword evidence="5" id="KW-1185">Reference proteome</keyword>
<keyword evidence="3" id="KW-0812">Transmembrane</keyword>
<feature type="compositionally biased region" description="Basic and acidic residues" evidence="2">
    <location>
        <begin position="192"/>
        <end position="207"/>
    </location>
</feature>
<gene>
    <name evidence="6" type="primary">LOC129927742</name>
</gene>
<feature type="domain" description="Neurotransmitter-gated ion-channel transmembrane" evidence="4">
    <location>
        <begin position="68"/>
        <end position="209"/>
    </location>
</feature>
<dbReference type="Gene3D" id="1.20.58.390">
    <property type="entry name" value="Neurotransmitter-gated ion-channel transmembrane domain"/>
    <property type="match status" value="1"/>
</dbReference>
<dbReference type="RefSeq" id="XP_055894246.1">
    <property type="nucleotide sequence ID" value="XM_056038271.1"/>
</dbReference>
<evidence type="ECO:0000256" key="2">
    <source>
        <dbReference type="SAM" id="MobiDB-lite"/>
    </source>
</evidence>
<evidence type="ECO:0000313" key="6">
    <source>
        <dbReference type="RefSeq" id="XP_055894246.1"/>
    </source>
</evidence>
<dbReference type="Gene3D" id="2.70.170.10">
    <property type="entry name" value="Neurotransmitter-gated ion-channel ligand-binding domain"/>
    <property type="match status" value="1"/>
</dbReference>
<dbReference type="AlphaFoldDB" id="A0A9W3B488"/>
<dbReference type="OrthoDB" id="6148344at2759"/>
<dbReference type="SUPFAM" id="SSF90112">
    <property type="entry name" value="Neurotransmitter-gated ion-channel transmembrane pore"/>
    <property type="match status" value="1"/>
</dbReference>
<dbReference type="GeneID" id="129927742"/>
<evidence type="ECO:0000256" key="1">
    <source>
        <dbReference type="ARBA" id="ARBA00004141"/>
    </source>
</evidence>
<reference evidence="6" key="1">
    <citation type="submission" date="2025-08" db="UniProtKB">
        <authorList>
            <consortium name="RefSeq"/>
        </authorList>
    </citation>
    <scope>IDENTIFICATION</scope>
</reference>
<dbReference type="Pfam" id="PF02932">
    <property type="entry name" value="Neur_chan_memb"/>
    <property type="match status" value="1"/>
</dbReference>
<comment type="subcellular location">
    <subcellularLocation>
        <location evidence="1">Membrane</location>
        <topology evidence="1">Multi-pass membrane protein</topology>
    </subcellularLocation>
</comment>
<dbReference type="InterPro" id="IPR036719">
    <property type="entry name" value="Neuro-gated_channel_TM_sf"/>
</dbReference>
<evidence type="ECO:0000259" key="4">
    <source>
        <dbReference type="Pfam" id="PF02932"/>
    </source>
</evidence>
<dbReference type="OMA" id="IANTQEG"/>
<dbReference type="InterPro" id="IPR006201">
    <property type="entry name" value="Neur_channel"/>
</dbReference>
<dbReference type="GO" id="GO:0016020">
    <property type="term" value="C:membrane"/>
    <property type="evidence" value="ECO:0007669"/>
    <property type="project" value="UniProtKB-SubCell"/>
</dbReference>